<feature type="domain" description="Reverse transcriptase Ty1/copia-type" evidence="1">
    <location>
        <begin position="4"/>
        <end position="105"/>
    </location>
</feature>
<dbReference type="PANTHER" id="PTHR11439:SF515">
    <property type="entry name" value="GAG-POL POLYPROTEIN"/>
    <property type="match status" value="1"/>
</dbReference>
<dbReference type="AlphaFoldDB" id="L0P2F3"/>
<accession>L0P2F3</accession>
<dbReference type="Pfam" id="PF07727">
    <property type="entry name" value="RVT_2"/>
    <property type="match status" value="1"/>
</dbReference>
<proteinExistence type="predicted"/>
<dbReference type="PANTHER" id="PTHR11439">
    <property type="entry name" value="GAG-POL-RELATED RETROTRANSPOSON"/>
    <property type="match status" value="1"/>
</dbReference>
<dbReference type="CDD" id="cd09272">
    <property type="entry name" value="RNase_HI_RT_Ty1"/>
    <property type="match status" value="1"/>
</dbReference>
<sequence length="344" mass="38866">MGVDFDKVFAPVVRMEMEIHHMDVKSVLLNGELVEEVYVQQPPVFVDDKHGHMVLKLRKALYGLWQASRAWTSKLDSSLVTLGFERSKMKHAMYRRAKDGTFLLIGIKVKQAAGMITLCQCSYACKVLESTGMVGCNPCLTPMENWLNMTKKDNSATVDATEYRIVVGSLRYLVNTRPDIAYDVGIVSWYMEAPTSQHMAAMKHIPRYVSGTVGYGCCYKWRGALEPELVGYNDSDLTDDVDDRKSTSGMAFFLGEKAKRVKLMVDNKSAIALCKNPVHNDRSKHIDTRYHFICKCIEDGKVDVEHVSTDGQLTDILTKALGRVKFIELRQKLGVVEVKSRRHD</sequence>
<protein>
    <submittedName>
        <fullName evidence="2">PH01B019A14.1 protein</fullName>
    </submittedName>
</protein>
<evidence type="ECO:0000313" key="2">
    <source>
        <dbReference type="EMBL" id="CCI55332.1"/>
    </source>
</evidence>
<reference evidence="2" key="1">
    <citation type="submission" date="2012-05" db="EMBL/GenBank/DDBJ databases">
        <authorList>
            <person name="Han B."/>
            <person name="Lu Y."/>
            <person name="Feng Q."/>
            <person name="Zhao Q."/>
            <person name="Lu T.T."/>
            <person name="Li Y."/>
            <person name="Liu K.Y."/>
            <person name="Huang X.H."/>
            <person name="Fan D.L."/>
            <person name="Weng Q.J."/>
            <person name="Zhang L."/>
            <person name="Lu Y.Q."/>
            <person name="Guo Y.L."/>
            <person name="Li W.J."/>
            <person name="Zhou C.C."/>
            <person name="Lu H.Y."/>
            <person name="Huang T."/>
            <person name="Zhu C.R."/>
            <person name="Zhao Y."/>
            <person name="Hu T."/>
            <person name="Yao N."/>
        </authorList>
    </citation>
    <scope>NUCLEOTIDE SEQUENCE</scope>
</reference>
<gene>
    <name evidence="2" type="primary">PH01B019A14.1</name>
</gene>
<dbReference type="InterPro" id="IPR013103">
    <property type="entry name" value="RVT_2"/>
</dbReference>
<organism evidence="2">
    <name type="scientific">Phyllostachys edulis</name>
    <name type="common">Tortoise shell bamboo</name>
    <name type="synonym">Bambusa edulis</name>
    <dbReference type="NCBI Taxonomy" id="38705"/>
    <lineage>
        <taxon>Eukaryota</taxon>
        <taxon>Viridiplantae</taxon>
        <taxon>Streptophyta</taxon>
        <taxon>Embryophyta</taxon>
        <taxon>Tracheophyta</taxon>
        <taxon>Spermatophyta</taxon>
        <taxon>Magnoliopsida</taxon>
        <taxon>Liliopsida</taxon>
        <taxon>Poales</taxon>
        <taxon>Poaceae</taxon>
        <taxon>BOP clade</taxon>
        <taxon>Bambusoideae</taxon>
        <taxon>Arundinarodae</taxon>
        <taxon>Arundinarieae</taxon>
        <taxon>Arundinariinae</taxon>
        <taxon>Phyllostachys</taxon>
    </lineage>
</organism>
<dbReference type="EMBL" id="FO203439">
    <property type="protein sequence ID" value="CCI55332.1"/>
    <property type="molecule type" value="Genomic_DNA"/>
</dbReference>
<evidence type="ECO:0000259" key="1">
    <source>
        <dbReference type="Pfam" id="PF07727"/>
    </source>
</evidence>
<name>L0P2F3_PHYED</name>